<keyword evidence="5" id="KW-0266">Ethylene biosynthesis</keyword>
<dbReference type="EMBL" id="PUJW01000022">
    <property type="protein sequence ID" value="NHB93947.1"/>
    <property type="molecule type" value="Genomic_DNA"/>
</dbReference>
<dbReference type="SUPFAM" id="SSF51197">
    <property type="entry name" value="Clavaminate synthase-like"/>
    <property type="match status" value="1"/>
</dbReference>
<dbReference type="EC" id="1.14.20.7" evidence="2"/>
<dbReference type="PROSITE" id="PS51471">
    <property type="entry name" value="FE2OG_OXY"/>
    <property type="match status" value="1"/>
</dbReference>
<dbReference type="InterPro" id="IPR027443">
    <property type="entry name" value="IPNS-like_sf"/>
</dbReference>
<evidence type="ECO:0000256" key="3">
    <source>
        <dbReference type="ARBA" id="ARBA00012531"/>
    </source>
</evidence>
<dbReference type="GO" id="GO:0009693">
    <property type="term" value="P:ethylene biosynthetic process"/>
    <property type="evidence" value="ECO:0007669"/>
    <property type="project" value="UniProtKB-KW"/>
</dbReference>
<evidence type="ECO:0000256" key="5">
    <source>
        <dbReference type="ARBA" id="ARBA00022666"/>
    </source>
</evidence>
<keyword evidence="10" id="KW-0408">Iron</keyword>
<evidence type="ECO:0000256" key="10">
    <source>
        <dbReference type="RuleBase" id="RU003682"/>
    </source>
</evidence>
<accession>A0A7X5TJH1</accession>
<evidence type="ECO:0000256" key="6">
    <source>
        <dbReference type="ARBA" id="ARBA00031011"/>
    </source>
</evidence>
<protein>
    <recommendedName>
        <fullName evidence="4">2-oxoglutarate-dependent ethylene/succinate-forming enzyme</fullName>
        <ecNumber evidence="3">1.13.12.19</ecNumber>
        <ecNumber evidence="2">1.14.20.7</ecNumber>
    </recommendedName>
    <alternativeName>
        <fullName evidence="6">2-oxoglutarate dioxygenase (ethylene-forming)</fullName>
    </alternativeName>
    <alternativeName>
        <fullName evidence="7">2-oxoglutarate/L-arginine monooxygenase/decarboxylase (succinate-forming)</fullName>
    </alternativeName>
</protein>
<reference evidence="12 13" key="1">
    <citation type="submission" date="2018-02" db="EMBL/GenBank/DDBJ databases">
        <authorList>
            <person name="Machado R.A."/>
        </authorList>
    </citation>
    <scope>NUCLEOTIDE SEQUENCE [LARGE SCALE GENOMIC DNA]</scope>
    <source>
        <strain evidence="12 13">DSM 19724</strain>
    </source>
</reference>
<dbReference type="AlphaFoldDB" id="A0A7X5TJH1"/>
<sequence length="300" mass="34364">MNINNRYEWASAKLQNGRLLFDTTDGFNRAVKDGFFFIKAPDTLNLSSGDLFATNFYLPKTGNSYDAYRDFKSWTADKLAEREGYFLRNADQVEQFFLEHQFWKNVFPLSLATQAIQMKEFGLEVLRATLSQLDIPAKLWDKATGGCLSGLGTYHLTFNHFRPTIRSRGLNIHKDSGWVTILRSLEPGLEILREGEWLPIIPRPDTFIVNFGCAMEILTRNATIPVAAVAHRVVEQKPREQSGVDRFSYALFIDSSLDKNVSEGLYSYKYGKGLVLETSFEEFLNKILHNTYEQHTQGLY</sequence>
<comment type="similarity">
    <text evidence="10">Belongs to the iron/ascorbate-dependent oxidoreductase family.</text>
</comment>
<evidence type="ECO:0000256" key="8">
    <source>
        <dbReference type="ARBA" id="ARBA00047725"/>
    </source>
</evidence>
<organism evidence="12 13">
    <name type="scientific">Photorhabdus cinerea</name>
    <dbReference type="NCBI Taxonomy" id="471575"/>
    <lineage>
        <taxon>Bacteria</taxon>
        <taxon>Pseudomonadati</taxon>
        <taxon>Pseudomonadota</taxon>
        <taxon>Gammaproteobacteria</taxon>
        <taxon>Enterobacterales</taxon>
        <taxon>Morganellaceae</taxon>
        <taxon>Photorhabdus</taxon>
    </lineage>
</organism>
<evidence type="ECO:0000256" key="2">
    <source>
        <dbReference type="ARBA" id="ARBA00012293"/>
    </source>
</evidence>
<comment type="catalytic activity">
    <reaction evidence="8">
        <text>2-oxoglutarate + O2 + 2 H(+) = ethene + 3 CO2 + H2O</text>
        <dbReference type="Rhea" id="RHEA:31523"/>
        <dbReference type="ChEBI" id="CHEBI:15377"/>
        <dbReference type="ChEBI" id="CHEBI:15378"/>
        <dbReference type="ChEBI" id="CHEBI:15379"/>
        <dbReference type="ChEBI" id="CHEBI:16526"/>
        <dbReference type="ChEBI" id="CHEBI:16810"/>
        <dbReference type="ChEBI" id="CHEBI:18153"/>
        <dbReference type="EC" id="1.13.12.19"/>
    </reaction>
</comment>
<keyword evidence="10" id="KW-0560">Oxidoreductase</keyword>
<dbReference type="Proteomes" id="UP000591844">
    <property type="component" value="Unassembled WGS sequence"/>
</dbReference>
<evidence type="ECO:0000256" key="9">
    <source>
        <dbReference type="ARBA" id="ARBA00049359"/>
    </source>
</evidence>
<dbReference type="Pfam" id="PF03171">
    <property type="entry name" value="2OG-FeII_Oxy"/>
    <property type="match status" value="1"/>
</dbReference>
<dbReference type="PANTHER" id="PTHR47990">
    <property type="entry name" value="2-OXOGLUTARATE (2OG) AND FE(II)-DEPENDENT OXYGENASE SUPERFAMILY PROTEIN-RELATED"/>
    <property type="match status" value="1"/>
</dbReference>
<evidence type="ECO:0000256" key="7">
    <source>
        <dbReference type="ARBA" id="ARBA00031282"/>
    </source>
</evidence>
<evidence type="ECO:0000259" key="11">
    <source>
        <dbReference type="PROSITE" id="PS51471"/>
    </source>
</evidence>
<evidence type="ECO:0000313" key="13">
    <source>
        <dbReference type="Proteomes" id="UP000591844"/>
    </source>
</evidence>
<dbReference type="InterPro" id="IPR044861">
    <property type="entry name" value="IPNS-like_FE2OG_OXY"/>
</dbReference>
<proteinExistence type="inferred from homology"/>
<dbReference type="InterPro" id="IPR050231">
    <property type="entry name" value="Iron_ascorbate_oxido_reductase"/>
</dbReference>
<evidence type="ECO:0000256" key="1">
    <source>
        <dbReference type="ARBA" id="ARBA00004767"/>
    </source>
</evidence>
<gene>
    <name evidence="12" type="ORF">C5469_18160</name>
</gene>
<evidence type="ECO:0000313" key="12">
    <source>
        <dbReference type="EMBL" id="NHB93947.1"/>
    </source>
</evidence>
<dbReference type="GO" id="GO:0046872">
    <property type="term" value="F:metal ion binding"/>
    <property type="evidence" value="ECO:0007669"/>
    <property type="project" value="UniProtKB-KW"/>
</dbReference>
<dbReference type="GO" id="GO:0102276">
    <property type="term" value="F:2-oxoglutarate oxygenase/decarboxylase (ethylene-forming) activity"/>
    <property type="evidence" value="ECO:0007669"/>
    <property type="project" value="UniProtKB-EC"/>
</dbReference>
<keyword evidence="10" id="KW-0479">Metal-binding</keyword>
<dbReference type="InterPro" id="IPR005123">
    <property type="entry name" value="Oxoglu/Fe-dep_dioxygenase_dom"/>
</dbReference>
<evidence type="ECO:0000256" key="4">
    <source>
        <dbReference type="ARBA" id="ARBA00019045"/>
    </source>
</evidence>
<comment type="caution">
    <text evidence="12">The sequence shown here is derived from an EMBL/GenBank/DDBJ whole genome shotgun (WGS) entry which is preliminary data.</text>
</comment>
<dbReference type="RefSeq" id="WP_166309580.1">
    <property type="nucleotide sequence ID" value="NZ_CAWPIB010000022.1"/>
</dbReference>
<feature type="domain" description="Fe2OG dioxygenase" evidence="11">
    <location>
        <begin position="152"/>
        <end position="255"/>
    </location>
</feature>
<comment type="catalytic activity">
    <reaction evidence="9">
        <text>L-arginine + 2-oxoglutarate + O2 = guanidine + L-glutamate 5-semialdehyde + succinate + CO2</text>
        <dbReference type="Rhea" id="RHEA:31535"/>
        <dbReference type="ChEBI" id="CHEBI:15379"/>
        <dbReference type="ChEBI" id="CHEBI:16526"/>
        <dbReference type="ChEBI" id="CHEBI:16810"/>
        <dbReference type="ChEBI" id="CHEBI:30031"/>
        <dbReference type="ChEBI" id="CHEBI:30087"/>
        <dbReference type="ChEBI" id="CHEBI:32682"/>
        <dbReference type="ChEBI" id="CHEBI:58066"/>
        <dbReference type="EC" id="1.14.20.7"/>
    </reaction>
</comment>
<dbReference type="Gene3D" id="2.60.120.330">
    <property type="entry name" value="B-lactam Antibiotic, Isopenicillin N Synthase, Chain"/>
    <property type="match status" value="1"/>
</dbReference>
<dbReference type="EC" id="1.13.12.19" evidence="3"/>
<name>A0A7X5TJH1_9GAMM</name>
<keyword evidence="13" id="KW-1185">Reference proteome</keyword>
<comment type="pathway">
    <text evidence="1">Alkene biosynthesis; ethylene biosynthesis via 2-oxoglutarate.</text>
</comment>